<name>A0A8H5MBG0_9AGAR</name>
<feature type="transmembrane region" description="Helical" evidence="1">
    <location>
        <begin position="180"/>
        <end position="199"/>
    </location>
</feature>
<keyword evidence="3" id="KW-1185">Reference proteome</keyword>
<gene>
    <name evidence="2" type="ORF">D9757_006591</name>
</gene>
<comment type="caution">
    <text evidence="2">The sequence shown here is derived from an EMBL/GenBank/DDBJ whole genome shotgun (WGS) entry which is preliminary data.</text>
</comment>
<feature type="transmembrane region" description="Helical" evidence="1">
    <location>
        <begin position="337"/>
        <end position="360"/>
    </location>
</feature>
<sequence length="451" mass="50226">MQKTLFVCRFTETPLQCQELTSVFRKETDLSRAERTLTMSSEGILQHSPPGSVVRYIWTEVGDSLETSISGVFYLLGSRDTDYHLLIYELDTYPHIGQLRCYTMPLYTQLLYAGCVSTFLFGFYTPIAARCSLVLWNRYKARNQLDWYLLFTHIAYVLLVTAPAMQGVLEAPNAWARSSVFVDALWMVSVMISDLFISYRAYIVWGKNLYVALLPAALVLGNFGKSSRHVLTVMILSLLQMSSVPDPMTKDNIQAYYVGLALSVKRFVIVTLVTNLICTGLISFRIWNVRRKVPASQRASNDSVSGLLSLLIESAAIYTAILIIHIVAISLESFTLIFIFTTIQTPVIGIVFSSIIVSVAQGSAFGNTSAATFNQASAERRVAWPGGSRSNPATNTGRIPTTEISMQTVISTHRDNDIETEAEAECAKEFVDLGNSVAFHRDSNMMVHFQS</sequence>
<reference evidence="2 3" key="1">
    <citation type="journal article" date="2020" name="ISME J.">
        <title>Uncovering the hidden diversity of litter-decomposition mechanisms in mushroom-forming fungi.</title>
        <authorList>
            <person name="Floudas D."/>
            <person name="Bentzer J."/>
            <person name="Ahren D."/>
            <person name="Johansson T."/>
            <person name="Persson P."/>
            <person name="Tunlid A."/>
        </authorList>
    </citation>
    <scope>NUCLEOTIDE SEQUENCE [LARGE SCALE GENOMIC DNA]</scope>
    <source>
        <strain evidence="2 3">CBS 406.79</strain>
    </source>
</reference>
<feature type="transmembrane region" description="Helical" evidence="1">
    <location>
        <begin position="267"/>
        <end position="287"/>
    </location>
</feature>
<evidence type="ECO:0000313" key="3">
    <source>
        <dbReference type="Proteomes" id="UP000518752"/>
    </source>
</evidence>
<keyword evidence="1" id="KW-0812">Transmembrane</keyword>
<feature type="transmembrane region" description="Helical" evidence="1">
    <location>
        <begin position="147"/>
        <end position="168"/>
    </location>
</feature>
<accession>A0A8H5MBG0</accession>
<feature type="transmembrane region" description="Helical" evidence="1">
    <location>
        <begin position="307"/>
        <end position="331"/>
    </location>
</feature>
<keyword evidence="1" id="KW-1133">Transmembrane helix</keyword>
<keyword evidence="1" id="KW-0472">Membrane</keyword>
<evidence type="ECO:0000256" key="1">
    <source>
        <dbReference type="SAM" id="Phobius"/>
    </source>
</evidence>
<dbReference type="AlphaFoldDB" id="A0A8H5MBG0"/>
<dbReference type="OrthoDB" id="2751465at2759"/>
<feature type="transmembrane region" description="Helical" evidence="1">
    <location>
        <begin position="205"/>
        <end position="223"/>
    </location>
</feature>
<evidence type="ECO:0008006" key="4">
    <source>
        <dbReference type="Google" id="ProtNLM"/>
    </source>
</evidence>
<organism evidence="2 3">
    <name type="scientific">Collybiopsis confluens</name>
    <dbReference type="NCBI Taxonomy" id="2823264"/>
    <lineage>
        <taxon>Eukaryota</taxon>
        <taxon>Fungi</taxon>
        <taxon>Dikarya</taxon>
        <taxon>Basidiomycota</taxon>
        <taxon>Agaricomycotina</taxon>
        <taxon>Agaricomycetes</taxon>
        <taxon>Agaricomycetidae</taxon>
        <taxon>Agaricales</taxon>
        <taxon>Marasmiineae</taxon>
        <taxon>Omphalotaceae</taxon>
        <taxon>Collybiopsis</taxon>
    </lineage>
</organism>
<dbReference type="Proteomes" id="UP000518752">
    <property type="component" value="Unassembled WGS sequence"/>
</dbReference>
<feature type="transmembrane region" description="Helical" evidence="1">
    <location>
        <begin position="110"/>
        <end position="127"/>
    </location>
</feature>
<dbReference type="EMBL" id="JAACJN010000031">
    <property type="protein sequence ID" value="KAF5387516.1"/>
    <property type="molecule type" value="Genomic_DNA"/>
</dbReference>
<evidence type="ECO:0000313" key="2">
    <source>
        <dbReference type="EMBL" id="KAF5387516.1"/>
    </source>
</evidence>
<protein>
    <recommendedName>
        <fullName evidence="4">Transmembrane protein</fullName>
    </recommendedName>
</protein>
<proteinExistence type="predicted"/>